<reference evidence="3 4" key="1">
    <citation type="submission" date="2022-04" db="EMBL/GenBank/DDBJ databases">
        <authorList>
            <person name="Grouzdev D.S."/>
            <person name="Pantiukh K.S."/>
            <person name="Krutkina M.S."/>
        </authorList>
    </citation>
    <scope>NUCLEOTIDE SEQUENCE [LARGE SCALE GENOMIC DNA]</scope>
    <source>
        <strain evidence="3 4">6x-1</strain>
    </source>
</reference>
<comment type="caution">
    <text evidence="3">The sequence shown here is derived from an EMBL/GenBank/DDBJ whole genome shotgun (WGS) entry which is preliminary data.</text>
</comment>
<dbReference type="EMBL" id="JALKCH010000001">
    <property type="protein sequence ID" value="MCK0195684.1"/>
    <property type="molecule type" value="Genomic_DNA"/>
</dbReference>
<evidence type="ECO:0000256" key="1">
    <source>
        <dbReference type="SAM" id="MobiDB-lite"/>
    </source>
</evidence>
<feature type="chain" id="PRO_5047528870" evidence="2">
    <location>
        <begin position="26"/>
        <end position="105"/>
    </location>
</feature>
<keyword evidence="4" id="KW-1185">Reference proteome</keyword>
<evidence type="ECO:0000256" key="2">
    <source>
        <dbReference type="SAM" id="SignalP"/>
    </source>
</evidence>
<feature type="compositionally biased region" description="Pro residues" evidence="1">
    <location>
        <begin position="89"/>
        <end position="105"/>
    </location>
</feature>
<keyword evidence="2" id="KW-0732">Signal</keyword>
<evidence type="ECO:0000313" key="4">
    <source>
        <dbReference type="Proteomes" id="UP001203284"/>
    </source>
</evidence>
<proteinExistence type="predicted"/>
<name>A0ABT0D6V5_9HYPH</name>
<dbReference type="RefSeq" id="WP_247026049.1">
    <property type="nucleotide sequence ID" value="NZ_JALKCH010000001.1"/>
</dbReference>
<sequence>MKRLLLAAVGAASLGLFGAVGGASAAPLGAAAAGINSAQSTAPYIESVAWRKVCRTRNVWRRDRWGHPVRVQIRDCDRVWVGGPRPYRHGPPPPGPGWGPPPPRY</sequence>
<evidence type="ECO:0000313" key="3">
    <source>
        <dbReference type="EMBL" id="MCK0195684.1"/>
    </source>
</evidence>
<feature type="signal peptide" evidence="2">
    <location>
        <begin position="1"/>
        <end position="25"/>
    </location>
</feature>
<organism evidence="3 4">
    <name type="scientific">Ancylobacter crimeensis</name>
    <dbReference type="NCBI Taxonomy" id="2579147"/>
    <lineage>
        <taxon>Bacteria</taxon>
        <taxon>Pseudomonadati</taxon>
        <taxon>Pseudomonadota</taxon>
        <taxon>Alphaproteobacteria</taxon>
        <taxon>Hyphomicrobiales</taxon>
        <taxon>Xanthobacteraceae</taxon>
        <taxon>Ancylobacter</taxon>
    </lineage>
</organism>
<gene>
    <name evidence="3" type="ORF">MWN34_02040</name>
</gene>
<protein>
    <submittedName>
        <fullName evidence="3">Uncharacterized protein</fullName>
    </submittedName>
</protein>
<accession>A0ABT0D6V5</accession>
<dbReference type="Proteomes" id="UP001203284">
    <property type="component" value="Unassembled WGS sequence"/>
</dbReference>
<feature type="region of interest" description="Disordered" evidence="1">
    <location>
        <begin position="82"/>
        <end position="105"/>
    </location>
</feature>